<protein>
    <submittedName>
        <fullName evidence="3">G9249 protein</fullName>
    </submittedName>
</protein>
<evidence type="ECO:0000313" key="4">
    <source>
        <dbReference type="Proteomes" id="UP001497392"/>
    </source>
</evidence>
<sequence>MSLPTYSKGMEVRDGAPRQARRRLNAMDRHVKRLTQERNKLQTRLRSVRGLNRRLVAKKIREKNLDEDVVDATN</sequence>
<evidence type="ECO:0000256" key="2">
    <source>
        <dbReference type="SAM" id="MobiDB-lite"/>
    </source>
</evidence>
<keyword evidence="4" id="KW-1185">Reference proteome</keyword>
<gene>
    <name evidence="3" type="primary">g9249</name>
    <name evidence="3" type="ORF">VP750_LOCUS8306</name>
</gene>
<comment type="caution">
    <text evidence="3">The sequence shown here is derived from an EMBL/GenBank/DDBJ whole genome shotgun (WGS) entry which is preliminary data.</text>
</comment>
<evidence type="ECO:0000313" key="3">
    <source>
        <dbReference type="EMBL" id="CAL5226400.1"/>
    </source>
</evidence>
<reference evidence="3 4" key="1">
    <citation type="submission" date="2024-06" db="EMBL/GenBank/DDBJ databases">
        <authorList>
            <person name="Kraege A."/>
            <person name="Thomma B."/>
        </authorList>
    </citation>
    <scope>NUCLEOTIDE SEQUENCE [LARGE SCALE GENOMIC DNA]</scope>
</reference>
<accession>A0ABP1G2G5</accession>
<dbReference type="Proteomes" id="UP001497392">
    <property type="component" value="Unassembled WGS sequence"/>
</dbReference>
<dbReference type="EMBL" id="CAXHTA020000016">
    <property type="protein sequence ID" value="CAL5226400.1"/>
    <property type="molecule type" value="Genomic_DNA"/>
</dbReference>
<name>A0ABP1G2G5_9CHLO</name>
<organism evidence="3 4">
    <name type="scientific">Coccomyxa viridis</name>
    <dbReference type="NCBI Taxonomy" id="1274662"/>
    <lineage>
        <taxon>Eukaryota</taxon>
        <taxon>Viridiplantae</taxon>
        <taxon>Chlorophyta</taxon>
        <taxon>core chlorophytes</taxon>
        <taxon>Trebouxiophyceae</taxon>
        <taxon>Trebouxiophyceae incertae sedis</taxon>
        <taxon>Coccomyxaceae</taxon>
        <taxon>Coccomyxa</taxon>
    </lineage>
</organism>
<evidence type="ECO:0000256" key="1">
    <source>
        <dbReference type="SAM" id="Coils"/>
    </source>
</evidence>
<keyword evidence="1" id="KW-0175">Coiled coil</keyword>
<feature type="coiled-coil region" evidence="1">
    <location>
        <begin position="24"/>
        <end position="51"/>
    </location>
</feature>
<feature type="region of interest" description="Disordered" evidence="2">
    <location>
        <begin position="1"/>
        <end position="20"/>
    </location>
</feature>
<proteinExistence type="predicted"/>